<dbReference type="InParanoid" id="A0A1V8SHA9"/>
<comment type="caution">
    <text evidence="1">The sequence shown here is derived from an EMBL/GenBank/DDBJ whole genome shotgun (WGS) entry which is preliminary data.</text>
</comment>
<dbReference type="OrthoDB" id="5372859at2759"/>
<organism evidence="1 2">
    <name type="scientific">Cryoendolithus antarcticus</name>
    <dbReference type="NCBI Taxonomy" id="1507870"/>
    <lineage>
        <taxon>Eukaryota</taxon>
        <taxon>Fungi</taxon>
        <taxon>Dikarya</taxon>
        <taxon>Ascomycota</taxon>
        <taxon>Pezizomycotina</taxon>
        <taxon>Dothideomycetes</taxon>
        <taxon>Dothideomycetidae</taxon>
        <taxon>Cladosporiales</taxon>
        <taxon>Cladosporiaceae</taxon>
        <taxon>Cryoendolithus</taxon>
    </lineage>
</organism>
<accession>A0A1V8SHA9</accession>
<dbReference type="AlphaFoldDB" id="A0A1V8SHA9"/>
<name>A0A1V8SHA9_9PEZI</name>
<gene>
    <name evidence="1" type="ORF">B0A48_15787</name>
</gene>
<dbReference type="EMBL" id="NAJO01000045">
    <property type="protein sequence ID" value="OQN98526.1"/>
    <property type="molecule type" value="Genomic_DNA"/>
</dbReference>
<proteinExistence type="predicted"/>
<sequence>MAIPDIHEQGYRGIVLTSLPVEIILEITPHIPFSPSQFQTLRNISPIFESAIASHEKSLVNAIRGRQYTESTIASFPGFSQSYTGLSTLHSRLYTISGLSDLWPRLTTGNADLAWLRDRWLTIYKLGTLLLYRLQDCSTHDARTDLLNALPATSLATLYFTLYSSVKVLRHHGPEPINGSYSKDDTEARADIELAFEEMLLQHGPEFFLSLLHAGERQGSEEPGWAVSALDREVTTIEWRQLHSHTPTLISTLRSSFAAKMECRICENTSKMWEVLSGTMFDNVSDEVTVMVVNGEVLKGGMRRMGL</sequence>
<evidence type="ECO:0000313" key="2">
    <source>
        <dbReference type="Proteomes" id="UP000192596"/>
    </source>
</evidence>
<keyword evidence="2" id="KW-1185">Reference proteome</keyword>
<protein>
    <recommendedName>
        <fullName evidence="3">F-box domain-containing protein</fullName>
    </recommendedName>
</protein>
<dbReference type="Proteomes" id="UP000192596">
    <property type="component" value="Unassembled WGS sequence"/>
</dbReference>
<evidence type="ECO:0008006" key="3">
    <source>
        <dbReference type="Google" id="ProtNLM"/>
    </source>
</evidence>
<reference evidence="2" key="1">
    <citation type="submission" date="2017-03" db="EMBL/GenBank/DDBJ databases">
        <title>Genomes of endolithic fungi from Antarctica.</title>
        <authorList>
            <person name="Coleine C."/>
            <person name="Masonjones S."/>
            <person name="Stajich J.E."/>
        </authorList>
    </citation>
    <scope>NUCLEOTIDE SEQUENCE [LARGE SCALE GENOMIC DNA]</scope>
    <source>
        <strain evidence="2">CCFEE 5527</strain>
    </source>
</reference>
<evidence type="ECO:0000313" key="1">
    <source>
        <dbReference type="EMBL" id="OQN98526.1"/>
    </source>
</evidence>